<name>A0A073KEN1_9BACI</name>
<dbReference type="InterPro" id="IPR034660">
    <property type="entry name" value="DinB/YfiT-like"/>
</dbReference>
<sequence length="153" mass="17853">MFVQAALHQLEVAIDTYIKMLNQLTELDLQSKPIQTKRSLFEICTHLSLICHADLLILNGATQEELHTFHLEHAPKTIAQMQKTMLQGYELLSKTFLSYSNDELAEIMTVYWGVSYSRFEWLLEIVAHFYHHRGQIHILLVEHIKDPCISLFE</sequence>
<organism evidence="1 2">
    <name type="scientific">Bacillus gaemokensis</name>
    <dbReference type="NCBI Taxonomy" id="574375"/>
    <lineage>
        <taxon>Bacteria</taxon>
        <taxon>Bacillati</taxon>
        <taxon>Bacillota</taxon>
        <taxon>Bacilli</taxon>
        <taxon>Bacillales</taxon>
        <taxon>Bacillaceae</taxon>
        <taxon>Bacillus</taxon>
        <taxon>Bacillus cereus group</taxon>
    </lineage>
</organism>
<dbReference type="EMBL" id="JOTM01000003">
    <property type="protein sequence ID" value="KEK25020.1"/>
    <property type="molecule type" value="Genomic_DNA"/>
</dbReference>
<dbReference type="AlphaFoldDB" id="A0A073KEN1"/>
<dbReference type="Gene3D" id="1.20.120.450">
    <property type="entry name" value="dinb family like domain"/>
    <property type="match status" value="1"/>
</dbReference>
<comment type="caution">
    <text evidence="1">The sequence shown here is derived from an EMBL/GenBank/DDBJ whole genome shotgun (WGS) entry which is preliminary data.</text>
</comment>
<accession>A0A073KEN1</accession>
<protein>
    <recommendedName>
        <fullName evidence="3">Damage-inducible protein DinB</fullName>
    </recommendedName>
</protein>
<evidence type="ECO:0000313" key="1">
    <source>
        <dbReference type="EMBL" id="KEK25020.1"/>
    </source>
</evidence>
<evidence type="ECO:0000313" key="2">
    <source>
        <dbReference type="Proteomes" id="UP000027778"/>
    </source>
</evidence>
<evidence type="ECO:0008006" key="3">
    <source>
        <dbReference type="Google" id="ProtNLM"/>
    </source>
</evidence>
<dbReference type="OrthoDB" id="2427314at2"/>
<dbReference type="eggNOG" id="COG2318">
    <property type="taxonomic scope" value="Bacteria"/>
</dbReference>
<dbReference type="SUPFAM" id="SSF109854">
    <property type="entry name" value="DinB/YfiT-like putative metalloenzymes"/>
    <property type="match status" value="1"/>
</dbReference>
<keyword evidence="2" id="KW-1185">Reference proteome</keyword>
<gene>
    <name evidence="1" type="ORF">BAGA_18125</name>
</gene>
<dbReference type="RefSeq" id="WP_033673677.1">
    <property type="nucleotide sequence ID" value="NZ_JOTM01000003.1"/>
</dbReference>
<dbReference type="Proteomes" id="UP000027778">
    <property type="component" value="Unassembled WGS sequence"/>
</dbReference>
<proteinExistence type="predicted"/>
<dbReference type="STRING" id="574375.AZF08_10860"/>
<reference evidence="1 2" key="1">
    <citation type="submission" date="2014-06" db="EMBL/GenBank/DDBJ databases">
        <title>Draft genome sequence of Bacillus gaemokensis JCM 15801 (MCCC 1A00707).</title>
        <authorList>
            <person name="Lai Q."/>
            <person name="Liu Y."/>
            <person name="Shao Z."/>
        </authorList>
    </citation>
    <scope>NUCLEOTIDE SEQUENCE [LARGE SCALE GENOMIC DNA]</scope>
    <source>
        <strain evidence="1 2">JCM 15801</strain>
    </source>
</reference>